<feature type="compositionally biased region" description="Acidic residues" evidence="8">
    <location>
        <begin position="271"/>
        <end position="294"/>
    </location>
</feature>
<name>A0A1J4KK65_9EUKA</name>
<keyword evidence="5 6" id="KW-0040">ANK repeat</keyword>
<dbReference type="RefSeq" id="XP_068363372.1">
    <property type="nucleotide sequence ID" value="XM_068501459.1"/>
</dbReference>
<reference evidence="10" key="1">
    <citation type="submission" date="2016-10" db="EMBL/GenBank/DDBJ databases">
        <authorList>
            <person name="Benchimol M."/>
            <person name="Almeida L.G."/>
            <person name="Vasconcelos A.T."/>
            <person name="Perreira-Neves A."/>
            <person name="Rosa I.A."/>
            <person name="Tasca T."/>
            <person name="Bogo M.R."/>
            <person name="de Souza W."/>
        </authorList>
    </citation>
    <scope>NUCLEOTIDE SEQUENCE [LARGE SCALE GENOMIC DNA]</scope>
    <source>
        <strain evidence="10">K</strain>
    </source>
</reference>
<feature type="repeat" description="ANK" evidence="6">
    <location>
        <begin position="898"/>
        <end position="920"/>
    </location>
</feature>
<proteinExistence type="predicted"/>
<feature type="repeat" description="ANK" evidence="6">
    <location>
        <begin position="864"/>
        <end position="897"/>
    </location>
</feature>
<evidence type="ECO:0000256" key="3">
    <source>
        <dbReference type="ARBA" id="ARBA00022771"/>
    </source>
</evidence>
<dbReference type="SUPFAM" id="SSF48403">
    <property type="entry name" value="Ankyrin repeat"/>
    <property type="match status" value="2"/>
</dbReference>
<evidence type="ECO:0000256" key="4">
    <source>
        <dbReference type="ARBA" id="ARBA00022833"/>
    </source>
</evidence>
<keyword evidence="4" id="KW-0862">Zinc</keyword>
<feature type="zinc finger region" description="UBR-type" evidence="7">
    <location>
        <begin position="467"/>
        <end position="534"/>
    </location>
</feature>
<feature type="region of interest" description="Disordered" evidence="8">
    <location>
        <begin position="264"/>
        <end position="294"/>
    </location>
</feature>
<keyword evidence="1" id="KW-0479">Metal-binding</keyword>
<sequence>MFSLKFPQIHSPKENKRDLFIKIRDDSFTCDFSLCQTFMKNISHHLNSDTTDYTLDNVCIDYDFQIIEELFQYHEITLNEINYLSAEYFSQLLGITELADLVKQYSDYLSEINTNPYLEKLITFEKFLFGLNQENIDETVHKINQELSVDEIHIIINIIKSICHYDKTKVPILTTFISSMPEMFQKMFTESFLAGISYHDKEKLHIIQNMYNNNLITADRITKCRFNRKYFEHIYSESTSKTSNKSKERQKNTLKLISYNNNLESKNNLENDSDDDSDQDFENNSDGEKDDDFNNNFFDLDDSDLNDGLSPLFTSLLQFDSHLPSKSDLTEHIKSVNEGFNTSELAVALRNDDIDKLQQLSIEKNFQFNDTIPKCFYEANKKLIDVKLIDYAAFYRSLKCFKFLLINGAKIKSNYFAIAGGSPEIIRICEQNKVAFYNSLNVSIKYHQNIIFDWLLSTKCTITKPNAYCSYAYHGRKYIKQEWYSCNQCQFIGHLGICSLCAQKCHSEHNPIFRREARCFCDCGDSENCKCMPTHLSKHYCVESHDVIIHCYKSNNFSCLKRLAANGVNIFLPKFLQIAAENDDIMFIKFLLSYPGIDINEFFENKKTNYQSNSSKSNILHYCCKNNKKNIFDLIITHPKLDINLPNDVNLTPLHLALMNHSYDIASTLLDMPNINISNNISNDLSNNISNQKSGNKDTLLNACCRAGHFDLFKKLLDKGAEIKNDKPSKRLLLDACSSNSLEIVKYLMCRDDIRYKLKDADDNSILHRAVRNENIEIVKYLINTRKFDINAINFKGQTILRLACSTGNLKLIQLILDTDGIDLSYFCNTFPTALHYACENDLPDLVRLLLDGEYYDVNLTNDQGETPLHIAALNDYATIVVNLLFCDTIDPNARDEHGNTPLHFACMNSCMKVIPILIKDPYVDNNAVNNCGFTPIASALRSMNIELVLQMIDYEDIDLNSCADGNSLLSLASSLDVDERIIKKLVQKNLENENKS</sequence>
<dbReference type="OrthoDB" id="20727at2759"/>
<dbReference type="GeneID" id="94836163"/>
<evidence type="ECO:0000256" key="2">
    <source>
        <dbReference type="ARBA" id="ARBA00022737"/>
    </source>
</evidence>
<dbReference type="SMART" id="SM00248">
    <property type="entry name" value="ANK"/>
    <property type="match status" value="13"/>
</dbReference>
<dbReference type="Proteomes" id="UP000179807">
    <property type="component" value="Unassembled WGS sequence"/>
</dbReference>
<evidence type="ECO:0000256" key="7">
    <source>
        <dbReference type="PROSITE-ProRule" id="PRU00508"/>
    </source>
</evidence>
<evidence type="ECO:0000256" key="8">
    <source>
        <dbReference type="SAM" id="MobiDB-lite"/>
    </source>
</evidence>
<evidence type="ECO:0000256" key="5">
    <source>
        <dbReference type="ARBA" id="ARBA00023043"/>
    </source>
</evidence>
<feature type="domain" description="UBR-type" evidence="9">
    <location>
        <begin position="467"/>
        <end position="534"/>
    </location>
</feature>
<protein>
    <recommendedName>
        <fullName evidence="9">UBR-type domain-containing protein</fullName>
    </recommendedName>
</protein>
<dbReference type="InterPro" id="IPR036770">
    <property type="entry name" value="Ankyrin_rpt-contain_sf"/>
</dbReference>
<dbReference type="PROSITE" id="PS51157">
    <property type="entry name" value="ZF_UBR"/>
    <property type="match status" value="1"/>
</dbReference>
<keyword evidence="11" id="KW-1185">Reference proteome</keyword>
<evidence type="ECO:0000313" key="11">
    <source>
        <dbReference type="Proteomes" id="UP000179807"/>
    </source>
</evidence>
<dbReference type="GO" id="GO:0008270">
    <property type="term" value="F:zinc ion binding"/>
    <property type="evidence" value="ECO:0007669"/>
    <property type="project" value="UniProtKB-KW"/>
</dbReference>
<dbReference type="Pfam" id="PF12796">
    <property type="entry name" value="Ank_2"/>
    <property type="match status" value="3"/>
</dbReference>
<gene>
    <name evidence="10" type="ORF">TRFO_20539</name>
</gene>
<keyword evidence="2" id="KW-0677">Repeat</keyword>
<evidence type="ECO:0000259" key="9">
    <source>
        <dbReference type="PROSITE" id="PS51157"/>
    </source>
</evidence>
<comment type="caution">
    <text evidence="10">The sequence shown here is derived from an EMBL/GenBank/DDBJ whole genome shotgun (WGS) entry which is preliminary data.</text>
</comment>
<dbReference type="AlphaFoldDB" id="A0A1J4KK65"/>
<dbReference type="PANTHER" id="PTHR24198">
    <property type="entry name" value="ANKYRIN REPEAT AND PROTEIN KINASE DOMAIN-CONTAINING PROTEIN"/>
    <property type="match status" value="1"/>
</dbReference>
<organism evidence="10 11">
    <name type="scientific">Tritrichomonas foetus</name>
    <dbReference type="NCBI Taxonomy" id="1144522"/>
    <lineage>
        <taxon>Eukaryota</taxon>
        <taxon>Metamonada</taxon>
        <taxon>Parabasalia</taxon>
        <taxon>Tritrichomonadida</taxon>
        <taxon>Tritrichomonadidae</taxon>
        <taxon>Tritrichomonas</taxon>
    </lineage>
</organism>
<dbReference type="Gene3D" id="1.25.40.20">
    <property type="entry name" value="Ankyrin repeat-containing domain"/>
    <property type="match status" value="3"/>
</dbReference>
<accession>A0A1J4KK65</accession>
<evidence type="ECO:0000256" key="1">
    <source>
        <dbReference type="ARBA" id="ARBA00022723"/>
    </source>
</evidence>
<dbReference type="EMBL" id="MLAK01000617">
    <property type="protein sequence ID" value="OHT10236.1"/>
    <property type="molecule type" value="Genomic_DNA"/>
</dbReference>
<dbReference type="CDD" id="cd19671">
    <property type="entry name" value="UBR-box_UBR4_5_6_7"/>
    <property type="match status" value="1"/>
</dbReference>
<dbReference type="InterPro" id="IPR002110">
    <property type="entry name" value="Ankyrin_rpt"/>
</dbReference>
<dbReference type="PANTHER" id="PTHR24198:SF165">
    <property type="entry name" value="ANKYRIN REPEAT-CONTAINING PROTEIN-RELATED"/>
    <property type="match status" value="1"/>
</dbReference>
<dbReference type="VEuPathDB" id="TrichDB:TRFO_20539"/>
<dbReference type="SMART" id="SM00396">
    <property type="entry name" value="ZnF_UBR1"/>
    <property type="match status" value="1"/>
</dbReference>
<dbReference type="PROSITE" id="PS50297">
    <property type="entry name" value="ANK_REP_REGION"/>
    <property type="match status" value="2"/>
</dbReference>
<keyword evidence="3" id="KW-0863">Zinc-finger</keyword>
<dbReference type="PROSITE" id="PS50088">
    <property type="entry name" value="ANK_REPEAT"/>
    <property type="match status" value="2"/>
</dbReference>
<evidence type="ECO:0000256" key="6">
    <source>
        <dbReference type="PROSITE-ProRule" id="PRU00023"/>
    </source>
</evidence>
<dbReference type="InterPro" id="IPR003126">
    <property type="entry name" value="Znf_UBR"/>
</dbReference>
<evidence type="ECO:0000313" key="10">
    <source>
        <dbReference type="EMBL" id="OHT10236.1"/>
    </source>
</evidence>